<reference evidence="4 5" key="1">
    <citation type="submission" date="2018-02" db="EMBL/GenBank/DDBJ databases">
        <title>Whole genome sequencing of endophytic bacterium.</title>
        <authorList>
            <person name="Eedara R."/>
            <person name="Podile A.R."/>
        </authorList>
    </citation>
    <scope>NUCLEOTIDE SEQUENCE [LARGE SCALE GENOMIC DNA]</scope>
    <source>
        <strain evidence="4 5">RP1T</strain>
    </source>
</reference>
<feature type="region of interest" description="Disordered" evidence="1">
    <location>
        <begin position="69"/>
        <end position="134"/>
    </location>
</feature>
<dbReference type="Pfam" id="PF06904">
    <property type="entry name" value="Extensin-like_C"/>
    <property type="match status" value="1"/>
</dbReference>
<feature type="signal peptide" evidence="2">
    <location>
        <begin position="1"/>
        <end position="19"/>
    </location>
</feature>
<feature type="compositionally biased region" description="Low complexity" evidence="1">
    <location>
        <begin position="123"/>
        <end position="134"/>
    </location>
</feature>
<organism evidence="4 5">
    <name type="scientific">Labrys okinawensis</name>
    <dbReference type="NCBI Taxonomy" id="346911"/>
    <lineage>
        <taxon>Bacteria</taxon>
        <taxon>Pseudomonadati</taxon>
        <taxon>Pseudomonadota</taxon>
        <taxon>Alphaproteobacteria</taxon>
        <taxon>Hyphomicrobiales</taxon>
        <taxon>Xanthobacteraceae</taxon>
        <taxon>Labrys</taxon>
    </lineage>
</organism>
<accession>A0A2S9Q4N6</accession>
<dbReference type="InterPro" id="IPR009683">
    <property type="entry name" value="Extensin-like_C"/>
</dbReference>
<evidence type="ECO:0000313" key="5">
    <source>
        <dbReference type="Proteomes" id="UP000237682"/>
    </source>
</evidence>
<dbReference type="EMBL" id="PUEJ01000014">
    <property type="protein sequence ID" value="PRH84316.1"/>
    <property type="molecule type" value="Genomic_DNA"/>
</dbReference>
<dbReference type="Proteomes" id="UP000237682">
    <property type="component" value="Unassembled WGS sequence"/>
</dbReference>
<name>A0A2S9Q4N6_9HYPH</name>
<proteinExistence type="predicted"/>
<keyword evidence="2" id="KW-0732">Signal</keyword>
<sequence>MRASVACLFLMVSCVTASAQSADGTLVPLPDYFQKSIAAANAKPLPPLQPKPNQMRAIRASTGLEGLPDLIVHGGVPTPPERPRPNDSTVVSAYAADTPLPPERPDTDIDMAGPEPEGTSTQADAAPNAKPDAALPPGTLSHAFVPLPVRRPGGIDDRMTTNPGLNAPPPETKVAMLGGLPGAGIAINNLARAVPEAAIVKGACSVAQPYRLMALGPSSRTTLVPAATVDYAMVNGLVRWEAGMQAAAKQYLGENVVAIKVAASYVCRGMNNIRGAKLSEHAKGNAIDISGYITASGKEITVRHDFKGGGAKAAFLKQVHGVTCGVFQVVLGPGSDGYHEDHFHMDLGRWKSCR</sequence>
<gene>
    <name evidence="4" type="ORF">C5L14_27640</name>
</gene>
<protein>
    <recommendedName>
        <fullName evidence="3">Extensin-like C-terminal domain-containing protein</fullName>
    </recommendedName>
</protein>
<evidence type="ECO:0000256" key="1">
    <source>
        <dbReference type="SAM" id="MobiDB-lite"/>
    </source>
</evidence>
<dbReference type="RefSeq" id="WP_105865279.1">
    <property type="nucleotide sequence ID" value="NZ_PUEJ01000014.1"/>
</dbReference>
<evidence type="ECO:0000256" key="2">
    <source>
        <dbReference type="SAM" id="SignalP"/>
    </source>
</evidence>
<evidence type="ECO:0000313" key="4">
    <source>
        <dbReference type="EMBL" id="PRH84316.1"/>
    </source>
</evidence>
<comment type="caution">
    <text evidence="4">The sequence shown here is derived from an EMBL/GenBank/DDBJ whole genome shotgun (WGS) entry which is preliminary data.</text>
</comment>
<feature type="domain" description="Extensin-like C-terminal" evidence="3">
    <location>
        <begin position="196"/>
        <end position="354"/>
    </location>
</feature>
<dbReference type="OrthoDB" id="9809788at2"/>
<evidence type="ECO:0000259" key="3">
    <source>
        <dbReference type="Pfam" id="PF06904"/>
    </source>
</evidence>
<feature type="chain" id="PRO_5015411286" description="Extensin-like C-terminal domain-containing protein" evidence="2">
    <location>
        <begin position="20"/>
        <end position="354"/>
    </location>
</feature>
<dbReference type="AlphaFoldDB" id="A0A2S9Q4N6"/>
<keyword evidence="5" id="KW-1185">Reference proteome</keyword>